<gene>
    <name evidence="1" type="ORF">EAH80_04795</name>
</gene>
<reference evidence="1 2" key="1">
    <citation type="journal article" date="2019" name="Environ. Microbiol.">
        <title>Species interactions and distinct microbial communities in high Arctic permafrost affected cryosols are associated with the CH4 and CO2 gas fluxes.</title>
        <authorList>
            <person name="Altshuler I."/>
            <person name="Hamel J."/>
            <person name="Turney S."/>
            <person name="Magnuson E."/>
            <person name="Levesque R."/>
            <person name="Greer C."/>
            <person name="Whyte L.G."/>
        </authorList>
    </citation>
    <scope>NUCLEOTIDE SEQUENCE [LARGE SCALE GENOMIC DNA]</scope>
    <source>
        <strain evidence="1 2">S5.20</strain>
    </source>
</reference>
<sequence length="75" mass="8084">MRVVRLTNVDEPSRVYTTNAAAIEAFGNEMGPMIGDPVVVVVPAMTDTDEVLVEFDGETYAVGEAELVLVERGRA</sequence>
<dbReference type="RefSeq" id="WP_140688323.1">
    <property type="nucleotide sequence ID" value="NZ_RCZG01000001.1"/>
</dbReference>
<accession>A0A502EHI8</accession>
<name>A0A502EHI8_9MYCO</name>
<comment type="caution">
    <text evidence="1">The sequence shown here is derived from an EMBL/GenBank/DDBJ whole genome shotgun (WGS) entry which is preliminary data.</text>
</comment>
<dbReference type="AlphaFoldDB" id="A0A502EHI8"/>
<organism evidence="1 2">
    <name type="scientific">Mycolicibacterium hodleri</name>
    <dbReference type="NCBI Taxonomy" id="49897"/>
    <lineage>
        <taxon>Bacteria</taxon>
        <taxon>Bacillati</taxon>
        <taxon>Actinomycetota</taxon>
        <taxon>Actinomycetes</taxon>
        <taxon>Mycobacteriales</taxon>
        <taxon>Mycobacteriaceae</taxon>
        <taxon>Mycolicibacterium</taxon>
    </lineage>
</organism>
<proteinExistence type="predicted"/>
<evidence type="ECO:0000313" key="2">
    <source>
        <dbReference type="Proteomes" id="UP000320095"/>
    </source>
</evidence>
<protein>
    <submittedName>
        <fullName evidence="1">Uncharacterized protein</fullName>
    </submittedName>
</protein>
<evidence type="ECO:0000313" key="1">
    <source>
        <dbReference type="EMBL" id="TPG37158.1"/>
    </source>
</evidence>
<dbReference type="Proteomes" id="UP000320095">
    <property type="component" value="Unassembled WGS sequence"/>
</dbReference>
<dbReference type="EMBL" id="RCZG01000001">
    <property type="protein sequence ID" value="TPG37158.1"/>
    <property type="molecule type" value="Genomic_DNA"/>
</dbReference>
<keyword evidence="2" id="KW-1185">Reference proteome</keyword>